<dbReference type="EMBL" id="JAHUTI010064628">
    <property type="protein sequence ID" value="MED6253224.1"/>
    <property type="molecule type" value="Genomic_DNA"/>
</dbReference>
<keyword evidence="3" id="KW-1185">Reference proteome</keyword>
<accession>A0ABU7BV12</accession>
<organism evidence="2 3">
    <name type="scientific">Ataeniobius toweri</name>
    <dbReference type="NCBI Taxonomy" id="208326"/>
    <lineage>
        <taxon>Eukaryota</taxon>
        <taxon>Metazoa</taxon>
        <taxon>Chordata</taxon>
        <taxon>Craniata</taxon>
        <taxon>Vertebrata</taxon>
        <taxon>Euteleostomi</taxon>
        <taxon>Actinopterygii</taxon>
        <taxon>Neopterygii</taxon>
        <taxon>Teleostei</taxon>
        <taxon>Neoteleostei</taxon>
        <taxon>Acanthomorphata</taxon>
        <taxon>Ovalentaria</taxon>
        <taxon>Atherinomorphae</taxon>
        <taxon>Cyprinodontiformes</taxon>
        <taxon>Goodeidae</taxon>
        <taxon>Ataeniobius</taxon>
    </lineage>
</organism>
<protein>
    <submittedName>
        <fullName evidence="2">Uncharacterized protein</fullName>
    </submittedName>
</protein>
<evidence type="ECO:0000256" key="1">
    <source>
        <dbReference type="SAM" id="MobiDB-lite"/>
    </source>
</evidence>
<feature type="region of interest" description="Disordered" evidence="1">
    <location>
        <begin position="67"/>
        <end position="90"/>
    </location>
</feature>
<evidence type="ECO:0000313" key="2">
    <source>
        <dbReference type="EMBL" id="MED6253224.1"/>
    </source>
</evidence>
<reference evidence="2 3" key="1">
    <citation type="submission" date="2021-07" db="EMBL/GenBank/DDBJ databases">
        <authorList>
            <person name="Palmer J.M."/>
        </authorList>
    </citation>
    <scope>NUCLEOTIDE SEQUENCE [LARGE SCALE GENOMIC DNA]</scope>
    <source>
        <strain evidence="2 3">AT_MEX2019</strain>
        <tissue evidence="2">Muscle</tissue>
    </source>
</reference>
<feature type="region of interest" description="Disordered" evidence="1">
    <location>
        <begin position="1"/>
        <end position="37"/>
    </location>
</feature>
<comment type="caution">
    <text evidence="2">The sequence shown here is derived from an EMBL/GenBank/DDBJ whole genome shotgun (WGS) entry which is preliminary data.</text>
</comment>
<name>A0ABU7BV12_9TELE</name>
<evidence type="ECO:0000313" key="3">
    <source>
        <dbReference type="Proteomes" id="UP001345963"/>
    </source>
</evidence>
<gene>
    <name evidence="2" type="ORF">ATANTOWER_024694</name>
</gene>
<dbReference type="Proteomes" id="UP001345963">
    <property type="component" value="Unassembled WGS sequence"/>
</dbReference>
<sequence length="90" mass="9313">MQHSHNAPDCHMMSHVGPSHGWRTSSGLHKGNGKTLNPRMHSINLLLGQPQEGGVTAADIVTGGCSPDRSVTSVSSGAARGNMQVNIGTS</sequence>
<proteinExistence type="predicted"/>